<keyword evidence="14" id="KW-0732">Signal</keyword>
<reference evidence="18" key="1">
    <citation type="journal article" date="2013" name="Genome Announc.">
        <title>Genome sequence of the food spoilage yeast Zygosaccharomyces bailii CLIB 213(T).</title>
        <authorList>
            <person name="Galeote V."/>
            <person name="Bigey F."/>
            <person name="Devillers H."/>
            <person name="Neuveglise C."/>
            <person name="Dequin S."/>
        </authorList>
    </citation>
    <scope>NUCLEOTIDE SEQUENCE [LARGE SCALE GENOMIC DNA]</scope>
    <source>
        <strain evidence="18">CLIB 213 / ATCC 58445 / CBS 680 / CCRC 21525 / NBRC 1098 / NCYC 1416 / NRRL Y-2227</strain>
    </source>
</reference>
<dbReference type="InterPro" id="IPR004888">
    <property type="entry name" value="Glycoside_hydrolase_63"/>
</dbReference>
<keyword evidence="9 13" id="KW-0325">Glycoprotein</keyword>
<evidence type="ECO:0000256" key="4">
    <source>
        <dbReference type="ARBA" id="ARBA00022801"/>
    </source>
</evidence>
<dbReference type="InterPro" id="IPR031631">
    <property type="entry name" value="Glyco_hydro_63N"/>
</dbReference>
<keyword evidence="7" id="KW-1133">Transmembrane helix</keyword>
<dbReference type="GO" id="GO:0004573">
    <property type="term" value="F:Glc3Man9GlcNAc2 oligosaccharide glucosidase activity"/>
    <property type="evidence" value="ECO:0007669"/>
    <property type="project" value="UniProtKB-UniRule"/>
</dbReference>
<organism evidence="17 18">
    <name type="scientific">Zygosaccharomyces bailii (strain CLIB 213 / ATCC 58445 / CBS 680 / BCRC 21525 / NBRC 1098 / NCYC 1416 / NRRL Y-2227)</name>
    <dbReference type="NCBI Taxonomy" id="1333698"/>
    <lineage>
        <taxon>Eukaryota</taxon>
        <taxon>Fungi</taxon>
        <taxon>Dikarya</taxon>
        <taxon>Ascomycota</taxon>
        <taxon>Saccharomycotina</taxon>
        <taxon>Saccharomycetes</taxon>
        <taxon>Saccharomycetales</taxon>
        <taxon>Saccharomycetaceae</taxon>
        <taxon>Zygosaccharomyces</taxon>
    </lineage>
</organism>
<dbReference type="Gene3D" id="2.70.98.110">
    <property type="entry name" value="Glycosyl hydrolase family 63, N-terminal domain"/>
    <property type="match status" value="1"/>
</dbReference>
<dbReference type="Pfam" id="PF03200">
    <property type="entry name" value="Glyco_hydro_63"/>
    <property type="match status" value="1"/>
</dbReference>
<comment type="catalytic activity">
    <reaction evidence="12">
        <text>N(4)-(alpha-D-Glc-(1-&gt;2)-alpha-D-Glc-(1-&gt;3)-alpha-D-Glc-(1-&gt;3)-alpha-D-Man-(1-&gt;2)-alpha-D-Man-(1-&gt;2)-alpha-D-Man-(1-&gt;3)-[alpha-D-Man-(1-&gt;2)-alpha-D-Man-(1-&gt;3)-[alpha-D-Man-(1-&gt;2)-alpha-D-Man-(1-&gt;6)]-alpha-D-Man-(1-&gt;6)]-beta-D-Man-(1-&gt;4)-beta-D-GlcNAc-(1-&gt;4)-beta-D-GlcNAc)-L-asparaginyl-[protein] + H2O = N(4)-(alpha-D-Glc-(1-&gt;3)-alpha-D-Glc-(1-&gt;3)-alpha-D-Man-(1-&gt;2)-alpha-D-Man-(1-&gt;2)-alpha-D-Man-(1-&gt;3)-[alpha-D-Man-(1-&gt;2)-alpha-D-Man-(1-&gt;3)-[alpha-D-Man-(1-&gt;2)-alpha-D-Man-(1-&gt;6)]-alpha-D-Man-(1-&gt;6)]-beta-D-Man-(1-&gt;4)-beta-D-GlcNAc-(1-&gt;4)-beta-D-GlcNAc)-L-asparaginyl-[protein] + beta-D-glucose</text>
        <dbReference type="Rhea" id="RHEA:55988"/>
        <dbReference type="Rhea" id="RHEA-COMP:12806"/>
        <dbReference type="Rhea" id="RHEA-COMP:14355"/>
        <dbReference type="ChEBI" id="CHEBI:15377"/>
        <dbReference type="ChEBI" id="CHEBI:15903"/>
        <dbReference type="ChEBI" id="CHEBI:59082"/>
        <dbReference type="ChEBI" id="CHEBI:132537"/>
        <dbReference type="EC" id="3.2.1.106"/>
    </reaction>
</comment>
<keyword evidence="18" id="KW-1185">Reference proteome</keyword>
<sequence>MLVKFLLHITLWLNIVIGSSSGEPFNDASFEKYTKQSLLWAPYRSNCYFGLRPRNVDATPLIAGIMWFDNSRTDGITKFRHFVDQGDRMTKYGWEMYDPRLGGKEVIIDDENNLNLTIYFTKSHDGDNWAFRVHGEPLDFTRSTTASIILYLNQNGDPKESRLMKASSEGDSDFLQFDGLSKELGEYQISIWDNLGELFNDRDLRNMEVAPGCDASKTAHVSLTVPDGSVWKAKDIFQTLMADSVKAILEEKKADVHTSLIPSIFTIRNYYQFPAGNFHYVQKTFDNSDPKGFEFDVVYNKLESQERINTPQQVSSLIASTLDEVTARFNRHFHFKSQNNGHRQFAIETLSNLLGGIGYFHGNQLVDRTTELDEDTFKEVQLTHPVEEGPYSLFTSVPSRAAFPRGFYWDEGFHLLQIMDYDFDLAVEICSSWFELIEDSGWVAREVILGNEARSKVPDRFAVQNPNIANPPTLLLAFSEMLGRAIEQENQDSLNRFGENTEDSLTPQTNQLELNSDLLINYAKKIYPKLLKHYNWFRESQRSSLDDYLDVLEEEGILNEIHLNETYRWRGRTVTHCLPSGMDDYPRVQPPDESELDVDALAWVGVMTRSMRQIAHILGLEEDEAFYQKIESNIVENLDTLHWSEDAGCYCDITVGGEWDDERTFACHHGYISLLPFALKLMPQGSPKLDRLISLMSDPKEMFSDYGLTSLSKSDLFFGKGENYWRGPIWMNINYLVLDALKYYYPDVVATSPKKSTEARSLYQALKKNLINTVFDNWEKSGYCYEQYSPENGKGQGIEHFTGWTALVVNIMGRD</sequence>
<evidence type="ECO:0000256" key="12">
    <source>
        <dbReference type="RuleBase" id="RU368089"/>
    </source>
</evidence>
<comment type="pathway">
    <text evidence="13">Glycan metabolism; N-glycan degradation.</text>
</comment>
<comment type="subcellular location">
    <subcellularLocation>
        <location evidence="1 12">Endoplasmic reticulum membrane</location>
        <topology evidence="1 12">Single-pass type II membrane protein</topology>
    </subcellularLocation>
</comment>
<dbReference type="EC" id="3.2.1.106" evidence="11 12"/>
<evidence type="ECO:0000256" key="14">
    <source>
        <dbReference type="SAM" id="SignalP"/>
    </source>
</evidence>
<proteinExistence type="inferred from homology"/>
<dbReference type="SUPFAM" id="SSF48208">
    <property type="entry name" value="Six-hairpin glycosidases"/>
    <property type="match status" value="1"/>
</dbReference>
<evidence type="ECO:0000259" key="16">
    <source>
        <dbReference type="Pfam" id="PF16923"/>
    </source>
</evidence>
<dbReference type="GO" id="GO:0009311">
    <property type="term" value="P:oligosaccharide metabolic process"/>
    <property type="evidence" value="ECO:0007669"/>
    <property type="project" value="UniProtKB-UniRule"/>
</dbReference>
<dbReference type="InterPro" id="IPR008928">
    <property type="entry name" value="6-hairpin_glycosidase_sf"/>
</dbReference>
<evidence type="ECO:0000256" key="3">
    <source>
        <dbReference type="ARBA" id="ARBA00022692"/>
    </source>
</evidence>
<dbReference type="InterPro" id="IPR012341">
    <property type="entry name" value="6hp_glycosidase-like_sf"/>
</dbReference>
<evidence type="ECO:0000256" key="9">
    <source>
        <dbReference type="ARBA" id="ARBA00023180"/>
    </source>
</evidence>
<feature type="signal peptide" evidence="14">
    <location>
        <begin position="1"/>
        <end position="22"/>
    </location>
</feature>
<dbReference type="PANTHER" id="PTHR10412">
    <property type="entry name" value="MANNOSYL-OLIGOSACCHARIDE GLUCOSIDASE"/>
    <property type="match status" value="1"/>
</dbReference>
<protein>
    <recommendedName>
        <fullName evidence="11 12">Mannosyl-oligosaccharide glucosidase</fullName>
        <ecNumber evidence="11 12">3.2.1.106</ecNumber>
    </recommendedName>
    <alternativeName>
        <fullName evidence="13">Glucosidase I</fullName>
    </alternativeName>
</protein>
<evidence type="ECO:0000256" key="10">
    <source>
        <dbReference type="ARBA" id="ARBA00023295"/>
    </source>
</evidence>
<dbReference type="AlphaFoldDB" id="A0A8J2T3S2"/>
<comment type="function">
    <text evidence="12">Cleaves the distal alpha 1,2-linked glucose residue from the Glc(3)Man(9)GlcNAc(2) oligosaccharide precursor.</text>
</comment>
<evidence type="ECO:0000256" key="2">
    <source>
        <dbReference type="ARBA" id="ARBA00010833"/>
    </source>
</evidence>
<dbReference type="EMBL" id="HG316454">
    <property type="protein sequence ID" value="CDF87554.1"/>
    <property type="molecule type" value="Genomic_DNA"/>
</dbReference>
<keyword evidence="8" id="KW-0472">Membrane</keyword>
<dbReference type="InterPro" id="IPR031335">
    <property type="entry name" value="Glyco_hydro_63_C"/>
</dbReference>
<dbReference type="Gene3D" id="1.50.10.10">
    <property type="match status" value="1"/>
</dbReference>
<accession>A0A8J2T3S2</accession>
<evidence type="ECO:0000256" key="13">
    <source>
        <dbReference type="RuleBase" id="RU369107"/>
    </source>
</evidence>
<feature type="domain" description="Glycosyl hydrolase family 63 C-terminal" evidence="15">
    <location>
        <begin position="311"/>
        <end position="813"/>
    </location>
</feature>
<evidence type="ECO:0000313" key="18">
    <source>
        <dbReference type="Proteomes" id="UP000019375"/>
    </source>
</evidence>
<dbReference type="Pfam" id="PF16923">
    <property type="entry name" value="Glyco_hydro_63N"/>
    <property type="match status" value="1"/>
</dbReference>
<dbReference type="GO" id="GO:0005789">
    <property type="term" value="C:endoplasmic reticulum membrane"/>
    <property type="evidence" value="ECO:0007669"/>
    <property type="project" value="UniProtKB-SubCell"/>
</dbReference>
<dbReference type="GO" id="GO:0006487">
    <property type="term" value="P:protein N-linked glycosylation"/>
    <property type="evidence" value="ECO:0007669"/>
    <property type="project" value="UniProtKB-UniRule"/>
</dbReference>
<evidence type="ECO:0000256" key="5">
    <source>
        <dbReference type="ARBA" id="ARBA00022824"/>
    </source>
</evidence>
<keyword evidence="6" id="KW-0735">Signal-anchor</keyword>
<evidence type="ECO:0000256" key="8">
    <source>
        <dbReference type="ARBA" id="ARBA00023136"/>
    </source>
</evidence>
<comment type="similarity">
    <text evidence="2 12">Belongs to the glycosyl hydrolase 63 family.</text>
</comment>
<feature type="chain" id="PRO_5035250601" description="Mannosyl-oligosaccharide glucosidase" evidence="14">
    <location>
        <begin position="23"/>
        <end position="815"/>
    </location>
</feature>
<dbReference type="OrthoDB" id="410058at2759"/>
<keyword evidence="4 12" id="KW-0378">Hydrolase</keyword>
<dbReference type="InterPro" id="IPR038518">
    <property type="entry name" value="Glyco_hydro_63N_sf"/>
</dbReference>
<dbReference type="PANTHER" id="PTHR10412:SF11">
    <property type="entry name" value="MANNOSYL-OLIGOSACCHARIDE GLUCOSIDASE"/>
    <property type="match status" value="1"/>
</dbReference>
<evidence type="ECO:0000259" key="15">
    <source>
        <dbReference type="Pfam" id="PF03200"/>
    </source>
</evidence>
<evidence type="ECO:0000256" key="6">
    <source>
        <dbReference type="ARBA" id="ARBA00022968"/>
    </source>
</evidence>
<keyword evidence="10 12" id="KW-0326">Glycosidase</keyword>
<evidence type="ECO:0000256" key="1">
    <source>
        <dbReference type="ARBA" id="ARBA00004648"/>
    </source>
</evidence>
<evidence type="ECO:0000313" key="17">
    <source>
        <dbReference type="EMBL" id="CDF87554.1"/>
    </source>
</evidence>
<evidence type="ECO:0000256" key="7">
    <source>
        <dbReference type="ARBA" id="ARBA00022989"/>
    </source>
</evidence>
<dbReference type="Proteomes" id="UP000019375">
    <property type="component" value="Unassembled WGS sequence"/>
</dbReference>
<gene>
    <name evidence="17" type="ORF">BN860_09054g</name>
</gene>
<name>A0A8J2T3S2_ZYGB2</name>
<keyword evidence="3" id="KW-0812">Transmembrane</keyword>
<evidence type="ECO:0000256" key="11">
    <source>
        <dbReference type="ARBA" id="ARBA00038888"/>
    </source>
</evidence>
<keyword evidence="5 12" id="KW-0256">Endoplasmic reticulum</keyword>
<feature type="domain" description="Glycosyl hydrolase family 63 N-terminal" evidence="16">
    <location>
        <begin position="37"/>
        <end position="262"/>
    </location>
</feature>